<dbReference type="Proteomes" id="UP000825438">
    <property type="component" value="Chromosome IV"/>
</dbReference>
<feature type="region of interest" description="Disordered" evidence="2">
    <location>
        <begin position="163"/>
        <end position="205"/>
    </location>
</feature>
<evidence type="ECO:0000256" key="2">
    <source>
        <dbReference type="SAM" id="MobiDB-lite"/>
    </source>
</evidence>
<evidence type="ECO:0000313" key="3">
    <source>
        <dbReference type="EMBL" id="QWW24481.1"/>
    </source>
</evidence>
<feature type="coiled-coil region" evidence="1">
    <location>
        <begin position="57"/>
        <end position="91"/>
    </location>
</feature>
<reference evidence="3" key="1">
    <citation type="submission" date="2021-06" db="EMBL/GenBank/DDBJ databases">
        <title>Candida auris outbreak in lebanese hospital.</title>
        <authorList>
            <person name="Finianos M."/>
        </authorList>
    </citation>
    <scope>NUCLEOTIDE SEQUENCE</scope>
    <source>
        <strain evidence="3">CA7LBN</strain>
    </source>
</reference>
<name>A0A8F2W5R1_CANAR</name>
<organism evidence="3">
    <name type="scientific">Candidozyma auris</name>
    <name type="common">Yeast</name>
    <name type="synonym">Candida auris</name>
    <dbReference type="NCBI Taxonomy" id="498019"/>
    <lineage>
        <taxon>Eukaryota</taxon>
        <taxon>Fungi</taxon>
        <taxon>Dikarya</taxon>
        <taxon>Ascomycota</taxon>
        <taxon>Saccharomycotina</taxon>
        <taxon>Pichiomycetes</taxon>
        <taxon>Metschnikowiaceae</taxon>
        <taxon>Candidozyma</taxon>
    </lineage>
</organism>
<dbReference type="Pfam" id="PF16588">
    <property type="entry name" value="zf-C2H2_10"/>
    <property type="match status" value="1"/>
</dbReference>
<proteinExistence type="predicted"/>
<protein>
    <submittedName>
        <fullName evidence="3">Uncharacterized protein</fullName>
    </submittedName>
</protein>
<gene>
    <name evidence="3" type="ORF">CA7LBN_003338</name>
</gene>
<dbReference type="EMBL" id="CP076752">
    <property type="protein sequence ID" value="QWW24481.1"/>
    <property type="molecule type" value="Genomic_DNA"/>
</dbReference>
<dbReference type="AlphaFoldDB" id="A0A8F2W5R1"/>
<accession>A0A8F2W5R1</accession>
<feature type="compositionally biased region" description="Basic residues" evidence="2">
    <location>
        <begin position="190"/>
        <end position="200"/>
    </location>
</feature>
<evidence type="ECO:0000256" key="1">
    <source>
        <dbReference type="SAM" id="Coils"/>
    </source>
</evidence>
<sequence length="234" mass="26176">MRCDYFSLKKYQMPFFTCMGQVCMEKPFISFPDEPDSSLQEVLDQVHMSVFEVSKTVGELAAAITQKSKELDRLKKEYEVKLRVLDAYINKVVPLEMFLSKGEESDKEVTDVIDQELRCSNCSNIIYSLQEGCDYILVPRAVAQQKAAQVDDLSAAISALSASDNNVTDSHTDPALSDNIAKAPTASSRQSKKQHGKQKRTCSYCNRSGHTRARCFERLSKEPGQASGQQSSHK</sequence>
<keyword evidence="1" id="KW-0175">Coiled coil</keyword>